<protein>
    <submittedName>
        <fullName evidence="1">Uncharacterized protein</fullName>
    </submittedName>
</protein>
<accession>A0AAU8HRP0</accession>
<dbReference type="EMBL" id="CP159485">
    <property type="protein sequence ID" value="XCI28111.1"/>
    <property type="molecule type" value="Genomic_DNA"/>
</dbReference>
<name>A0AAU8HRP0_9FIRM</name>
<sequence length="154" mass="18188">MEKTSFKTSNLSDAKTKIMRLIAVCIRSQMENEREVSLFCDNLFSYEIYLDDCSLNAFIIKRNHGDNSELLPQLTCCRYLLTVGPTEVTKFAYNSGQMVECKLLYGHKLKYQNYYLTDQEYEHFCKEYLFGALVLYKEILNTKLKLKGEVRKWR</sequence>
<dbReference type="RefSeq" id="WP_353892688.1">
    <property type="nucleotide sequence ID" value="NZ_CP159485.1"/>
</dbReference>
<organism evidence="1">
    <name type="scientific">Proteinivorax hydrogeniformans</name>
    <dbReference type="NCBI Taxonomy" id="1826727"/>
    <lineage>
        <taxon>Bacteria</taxon>
        <taxon>Bacillati</taxon>
        <taxon>Bacillota</taxon>
        <taxon>Clostridia</taxon>
        <taxon>Eubacteriales</taxon>
        <taxon>Proteinivoracaceae</taxon>
        <taxon>Proteinivorax</taxon>
    </lineage>
</organism>
<evidence type="ECO:0000313" key="1">
    <source>
        <dbReference type="EMBL" id="XCI28111.1"/>
    </source>
</evidence>
<gene>
    <name evidence="1" type="ORF">PRVXH_002056</name>
</gene>
<reference evidence="1" key="2">
    <citation type="submission" date="2024-06" db="EMBL/GenBank/DDBJ databases">
        <authorList>
            <person name="Petrova K.O."/>
            <person name="Toshchakov S.V."/>
            <person name="Boltjanskaja Y.V."/>
            <person name="Kevbrin V.V."/>
        </authorList>
    </citation>
    <scope>NUCLEOTIDE SEQUENCE</scope>
    <source>
        <strain evidence="1">Z-710</strain>
    </source>
</reference>
<reference evidence="1" key="1">
    <citation type="journal article" date="2018" name="Antonie Van Leeuwenhoek">
        <title>Proteinivorax hydrogeniformans sp. nov., an anaerobic, haloalkaliphilic bacterium fermenting proteinaceous compounds with high hydrogen production.</title>
        <authorList>
            <person name="Boltyanskaya Y."/>
            <person name="Detkova E."/>
            <person name="Pimenov N."/>
            <person name="Kevbrin V."/>
        </authorList>
    </citation>
    <scope>NUCLEOTIDE SEQUENCE</scope>
    <source>
        <strain evidence="1">Z-710</strain>
    </source>
</reference>
<dbReference type="AlphaFoldDB" id="A0AAU8HRP0"/>
<proteinExistence type="predicted"/>